<sequence>MLQYPIQKIDLSTSFRDCTQPLKNFSTRLNFTIYHSPASSLLKKSKTHRPARHLKHSLYQNYSPLCRKLSSHLSYNKMV</sequence>
<accession>A0A022PT05</accession>
<gene>
    <name evidence="1" type="ORF">MIMGU_mgv1a017366mg</name>
</gene>
<protein>
    <submittedName>
        <fullName evidence="1">Uncharacterized protein</fullName>
    </submittedName>
</protein>
<dbReference type="AlphaFoldDB" id="A0A022PT05"/>
<dbReference type="Proteomes" id="UP000030748">
    <property type="component" value="Unassembled WGS sequence"/>
</dbReference>
<reference evidence="1 2" key="1">
    <citation type="journal article" date="2013" name="Proc. Natl. Acad. Sci. U.S.A.">
        <title>Fine-scale variation in meiotic recombination in Mimulus inferred from population shotgun sequencing.</title>
        <authorList>
            <person name="Hellsten U."/>
            <person name="Wright K.M."/>
            <person name="Jenkins J."/>
            <person name="Shu S."/>
            <person name="Yuan Y."/>
            <person name="Wessler S.R."/>
            <person name="Schmutz J."/>
            <person name="Willis J.H."/>
            <person name="Rokhsar D.S."/>
        </authorList>
    </citation>
    <scope>NUCLEOTIDE SEQUENCE [LARGE SCALE GENOMIC DNA]</scope>
    <source>
        <strain evidence="2">cv. DUN x IM62</strain>
    </source>
</reference>
<proteinExistence type="predicted"/>
<dbReference type="EMBL" id="KI632313">
    <property type="protein sequence ID" value="EYU18921.1"/>
    <property type="molecule type" value="Genomic_DNA"/>
</dbReference>
<organism evidence="1 2">
    <name type="scientific">Erythranthe guttata</name>
    <name type="common">Yellow monkey flower</name>
    <name type="synonym">Mimulus guttatus</name>
    <dbReference type="NCBI Taxonomy" id="4155"/>
    <lineage>
        <taxon>Eukaryota</taxon>
        <taxon>Viridiplantae</taxon>
        <taxon>Streptophyta</taxon>
        <taxon>Embryophyta</taxon>
        <taxon>Tracheophyta</taxon>
        <taxon>Spermatophyta</taxon>
        <taxon>Magnoliopsida</taxon>
        <taxon>eudicotyledons</taxon>
        <taxon>Gunneridae</taxon>
        <taxon>Pentapetalae</taxon>
        <taxon>asterids</taxon>
        <taxon>lamiids</taxon>
        <taxon>Lamiales</taxon>
        <taxon>Phrymaceae</taxon>
        <taxon>Erythranthe</taxon>
    </lineage>
</organism>
<evidence type="ECO:0000313" key="1">
    <source>
        <dbReference type="EMBL" id="EYU18921.1"/>
    </source>
</evidence>
<name>A0A022PT05_ERYGU</name>
<evidence type="ECO:0000313" key="2">
    <source>
        <dbReference type="Proteomes" id="UP000030748"/>
    </source>
</evidence>
<keyword evidence="2" id="KW-1185">Reference proteome</keyword>